<dbReference type="InterPro" id="IPR003749">
    <property type="entry name" value="ThiS/MoaD-like"/>
</dbReference>
<sequence length="78" mass="8209">MSLTLTLNGQARSFDALGVDASLADLVVELGLKGDRIALERNGEIVSRQRWGETVLADGDKLELVHFVGGGSVEATAV</sequence>
<dbReference type="InterPro" id="IPR016155">
    <property type="entry name" value="Mopterin_synth/thiamin_S_b"/>
</dbReference>
<name>A0A4Q0T5H1_9BACT</name>
<dbReference type="AlphaFoldDB" id="A0A4Q0T5H1"/>
<reference evidence="2" key="2">
    <citation type="submission" date="2019-02" db="EMBL/GenBank/DDBJ databases">
        <title>Granulicella sibirica sp. nov., a psychrotolerant acidobacterium isolated from an organic soil layer in forested tundra, West Siberia.</title>
        <authorList>
            <person name="Oshkin I.Y."/>
            <person name="Kulichevskaya I.S."/>
            <person name="Rijpstra W.I.C."/>
            <person name="Sinninghe Damste J.S."/>
            <person name="Rakitin A.L."/>
            <person name="Ravin N.V."/>
            <person name="Dedysh S.N."/>
        </authorList>
    </citation>
    <scope>NUCLEOTIDE SEQUENCE [LARGE SCALE GENOMIC DNA]</scope>
    <source>
        <strain evidence="2">AF10</strain>
    </source>
</reference>
<organism evidence="1 2">
    <name type="scientific">Granulicella sibirica</name>
    <dbReference type="NCBI Taxonomy" id="2479048"/>
    <lineage>
        <taxon>Bacteria</taxon>
        <taxon>Pseudomonadati</taxon>
        <taxon>Acidobacteriota</taxon>
        <taxon>Terriglobia</taxon>
        <taxon>Terriglobales</taxon>
        <taxon>Acidobacteriaceae</taxon>
        <taxon>Granulicella</taxon>
    </lineage>
</organism>
<dbReference type="InterPro" id="IPR010035">
    <property type="entry name" value="Thi_S"/>
</dbReference>
<dbReference type="Pfam" id="PF02597">
    <property type="entry name" value="ThiS"/>
    <property type="match status" value="1"/>
</dbReference>
<protein>
    <submittedName>
        <fullName evidence="1">Sulfur carrier protein ThiS</fullName>
    </submittedName>
</protein>
<dbReference type="OrthoDB" id="9798559at2"/>
<proteinExistence type="predicted"/>
<dbReference type="InterPro" id="IPR012675">
    <property type="entry name" value="Beta-grasp_dom_sf"/>
</dbReference>
<dbReference type="SUPFAM" id="SSF54285">
    <property type="entry name" value="MoaD/ThiS"/>
    <property type="match status" value="1"/>
</dbReference>
<reference evidence="1 2" key="1">
    <citation type="submission" date="2018-11" db="EMBL/GenBank/DDBJ databases">
        <authorList>
            <person name="Mardanov A.V."/>
            <person name="Ravin N.V."/>
            <person name="Dedysh S.N."/>
        </authorList>
    </citation>
    <scope>NUCLEOTIDE SEQUENCE [LARGE SCALE GENOMIC DNA]</scope>
    <source>
        <strain evidence="1 2">AF10</strain>
    </source>
</reference>
<dbReference type="RefSeq" id="WP_128911086.1">
    <property type="nucleotide sequence ID" value="NZ_RDSM01000001.1"/>
</dbReference>
<dbReference type="CDD" id="cd00565">
    <property type="entry name" value="Ubl_ThiS"/>
    <property type="match status" value="1"/>
</dbReference>
<dbReference type="Proteomes" id="UP000289437">
    <property type="component" value="Unassembled WGS sequence"/>
</dbReference>
<dbReference type="PANTHER" id="PTHR34472">
    <property type="entry name" value="SULFUR CARRIER PROTEIN THIS"/>
    <property type="match status" value="1"/>
</dbReference>
<comment type="caution">
    <text evidence="1">The sequence shown here is derived from an EMBL/GenBank/DDBJ whole genome shotgun (WGS) entry which is preliminary data.</text>
</comment>
<dbReference type="EMBL" id="RDSM01000001">
    <property type="protein sequence ID" value="RXH56821.1"/>
    <property type="molecule type" value="Genomic_DNA"/>
</dbReference>
<gene>
    <name evidence="1" type="ORF">GRAN_0131</name>
</gene>
<accession>A0A4Q0T5H1</accession>
<dbReference type="PANTHER" id="PTHR34472:SF1">
    <property type="entry name" value="SULFUR CARRIER PROTEIN THIS"/>
    <property type="match status" value="1"/>
</dbReference>
<evidence type="ECO:0000313" key="2">
    <source>
        <dbReference type="Proteomes" id="UP000289437"/>
    </source>
</evidence>
<dbReference type="Gene3D" id="3.10.20.30">
    <property type="match status" value="1"/>
</dbReference>
<keyword evidence="2" id="KW-1185">Reference proteome</keyword>
<evidence type="ECO:0000313" key="1">
    <source>
        <dbReference type="EMBL" id="RXH56821.1"/>
    </source>
</evidence>
<dbReference type="NCBIfam" id="TIGR01683">
    <property type="entry name" value="thiS"/>
    <property type="match status" value="1"/>
</dbReference>